<dbReference type="eggNOG" id="ENOG5032YVN">
    <property type="taxonomic scope" value="Bacteria"/>
</dbReference>
<gene>
    <name evidence="1" type="ORF">PROH_02005</name>
</gene>
<dbReference type="OrthoDB" id="426492at2"/>
<dbReference type="InterPro" id="IPR025477">
    <property type="entry name" value="DUF4327"/>
</dbReference>
<evidence type="ECO:0000313" key="1">
    <source>
        <dbReference type="EMBL" id="KKJ01185.1"/>
    </source>
</evidence>
<reference evidence="1" key="1">
    <citation type="submission" date="2012-04" db="EMBL/GenBank/DDBJ databases">
        <authorList>
            <person name="Borisov I.G."/>
            <person name="Ivanikova N.V."/>
            <person name="Pinevich A.V."/>
        </authorList>
    </citation>
    <scope>NUCLEOTIDE SEQUENCE</scope>
    <source>
        <strain evidence="1">CALU 1027</strain>
    </source>
</reference>
<dbReference type="AlphaFoldDB" id="A0A0M2PYE3"/>
<organism evidence="1 2">
    <name type="scientific">Prochlorothrix hollandica PCC 9006 = CALU 1027</name>
    <dbReference type="NCBI Taxonomy" id="317619"/>
    <lineage>
        <taxon>Bacteria</taxon>
        <taxon>Bacillati</taxon>
        <taxon>Cyanobacteriota</taxon>
        <taxon>Cyanophyceae</taxon>
        <taxon>Prochlorotrichales</taxon>
        <taxon>Prochlorotrichaceae</taxon>
        <taxon>Prochlorothrix</taxon>
    </lineage>
</organism>
<evidence type="ECO:0000313" key="2">
    <source>
        <dbReference type="Proteomes" id="UP000034681"/>
    </source>
</evidence>
<dbReference type="Proteomes" id="UP000034681">
    <property type="component" value="Unassembled WGS sequence"/>
</dbReference>
<evidence type="ECO:0008006" key="3">
    <source>
        <dbReference type="Google" id="ProtNLM"/>
    </source>
</evidence>
<dbReference type="RefSeq" id="WP_044077097.1">
    <property type="nucleotide sequence ID" value="NZ_KB235941.1"/>
</dbReference>
<proteinExistence type="predicted"/>
<accession>A0A0M2PYE3</accession>
<protein>
    <recommendedName>
        <fullName evidence="3">DUF4327 domain-containing protein</fullName>
    </recommendedName>
</protein>
<dbReference type="Pfam" id="PF14217">
    <property type="entry name" value="DUF4327"/>
    <property type="match status" value="1"/>
</dbReference>
<keyword evidence="2" id="KW-1185">Reference proteome</keyword>
<comment type="caution">
    <text evidence="1">The sequence shown here is derived from an EMBL/GenBank/DDBJ whole genome shotgun (WGS) entry which is preliminary data.</text>
</comment>
<name>A0A0M2PYE3_PROHO</name>
<sequence length="73" mass="8895">MATKQILHPMVKLQRHVRSLVESDILKPTDGLWKIAFLYGDEWQHWRKELEEFEFKMQDPVSDLLRVEVWEED</sequence>
<dbReference type="STRING" id="317619.GCA_000332315_03573"/>
<dbReference type="EMBL" id="AJTX02000002">
    <property type="protein sequence ID" value="KKJ01185.1"/>
    <property type="molecule type" value="Genomic_DNA"/>
</dbReference>